<dbReference type="Pfam" id="PF14054">
    <property type="entry name" value="DUF4249"/>
    <property type="match status" value="1"/>
</dbReference>
<gene>
    <name evidence="1" type="ORF">CLW00_10924</name>
</gene>
<dbReference type="Proteomes" id="UP000238157">
    <property type="component" value="Unassembled WGS sequence"/>
</dbReference>
<comment type="caution">
    <text evidence="1">The sequence shown here is derived from an EMBL/GenBank/DDBJ whole genome shotgun (WGS) entry which is preliminary data.</text>
</comment>
<accession>A0A2T0WHJ3</accession>
<reference evidence="1 2" key="1">
    <citation type="submission" date="2018-03" db="EMBL/GenBank/DDBJ databases">
        <title>Genomic Encyclopedia of Archaeal and Bacterial Type Strains, Phase II (KMG-II): from individual species to whole genera.</title>
        <authorList>
            <person name="Goeker M."/>
        </authorList>
    </citation>
    <scope>NUCLEOTIDE SEQUENCE [LARGE SCALE GENOMIC DNA]</scope>
    <source>
        <strain evidence="1 2">DSM 27929</strain>
    </source>
</reference>
<dbReference type="AlphaFoldDB" id="A0A2T0WHJ3"/>
<protein>
    <submittedName>
        <fullName evidence="1">Uncharacterized protein DUF4249</fullName>
    </submittedName>
</protein>
<evidence type="ECO:0000313" key="2">
    <source>
        <dbReference type="Proteomes" id="UP000238157"/>
    </source>
</evidence>
<evidence type="ECO:0000313" key="1">
    <source>
        <dbReference type="EMBL" id="PRY86180.1"/>
    </source>
</evidence>
<sequence length="365" mass="41484">MKNYSAFILTFLVGLLFSTCIDPYHFESERPEWSLGMEGFITTLPKAHRIRLSRVDRFSPDFNGLNRPETLAKVLIKDDLGNVEVLTETTAGVYLTHEDFAAKIGRSYNLEILLNNGKRFISRPEIVVAAPIVDSLSYRSVKTATSNAMIDEVGVRIFAHFQDPPDERNFYFWNMQVSDFQMIAEPELNLNSPFHPTCPRCPNPLDCCRVCYYSERPSPPNVNTAEDSDFNGVYQNMPIAYIKDNGLRFKGIYKAKIQHLSVSQEAYRHLKLVGQQLSLTGTVFDPPPANIRGNLISLDEPDDQPLGFFFASDEIELETYIHPDRLEFLFRPQTLFPTDCRSYVVGIGITKPNDPTAIPADWKPN</sequence>
<dbReference type="InterPro" id="IPR025345">
    <property type="entry name" value="DUF4249"/>
</dbReference>
<keyword evidence="2" id="KW-1185">Reference proteome</keyword>
<name>A0A2T0WHJ3_9BACT</name>
<dbReference type="EMBL" id="PVTR01000009">
    <property type="protein sequence ID" value="PRY86180.1"/>
    <property type="molecule type" value="Genomic_DNA"/>
</dbReference>
<dbReference type="RefSeq" id="WP_106134517.1">
    <property type="nucleotide sequence ID" value="NZ_PVTR01000009.1"/>
</dbReference>
<proteinExistence type="predicted"/>
<dbReference type="OrthoDB" id="922982at2"/>
<organism evidence="1 2">
    <name type="scientific">Mongoliibacter ruber</name>
    <dbReference type="NCBI Taxonomy" id="1750599"/>
    <lineage>
        <taxon>Bacteria</taxon>
        <taxon>Pseudomonadati</taxon>
        <taxon>Bacteroidota</taxon>
        <taxon>Cytophagia</taxon>
        <taxon>Cytophagales</taxon>
        <taxon>Cyclobacteriaceae</taxon>
        <taxon>Mongoliibacter</taxon>
    </lineage>
</organism>